<evidence type="ECO:0000313" key="3">
    <source>
        <dbReference type="Proteomes" id="UP000683925"/>
    </source>
</evidence>
<organism evidence="2 3">
    <name type="scientific">Paramecium octaurelia</name>
    <dbReference type="NCBI Taxonomy" id="43137"/>
    <lineage>
        <taxon>Eukaryota</taxon>
        <taxon>Sar</taxon>
        <taxon>Alveolata</taxon>
        <taxon>Ciliophora</taxon>
        <taxon>Intramacronucleata</taxon>
        <taxon>Oligohymenophorea</taxon>
        <taxon>Peniculida</taxon>
        <taxon>Parameciidae</taxon>
        <taxon>Paramecium</taxon>
    </lineage>
</organism>
<name>A0A8S1SF28_PAROT</name>
<protein>
    <submittedName>
        <fullName evidence="2">Uncharacterized protein</fullName>
    </submittedName>
</protein>
<dbReference type="AlphaFoldDB" id="A0A8S1SF28"/>
<feature type="compositionally biased region" description="Polar residues" evidence="1">
    <location>
        <begin position="35"/>
        <end position="46"/>
    </location>
</feature>
<dbReference type="OMA" id="PIMECHV"/>
<feature type="region of interest" description="Disordered" evidence="1">
    <location>
        <begin position="1"/>
        <end position="61"/>
    </location>
</feature>
<feature type="compositionally biased region" description="Basic and acidic residues" evidence="1">
    <location>
        <begin position="21"/>
        <end position="33"/>
    </location>
</feature>
<reference evidence="2" key="1">
    <citation type="submission" date="2021-01" db="EMBL/GenBank/DDBJ databases">
        <authorList>
            <consortium name="Genoscope - CEA"/>
            <person name="William W."/>
        </authorList>
    </citation>
    <scope>NUCLEOTIDE SEQUENCE</scope>
</reference>
<proteinExistence type="predicted"/>
<keyword evidence="3" id="KW-1185">Reference proteome</keyword>
<gene>
    <name evidence="2" type="ORF">POCTA_138.1.T0090071</name>
</gene>
<sequence>MNDFGIKNNRFQQKAVNRQQDSVERQNNLEKQKPNKISQQSQNDSQIKQDRKGSITVIGPPTPIMECHVPIFEPAKFINDITNKKK</sequence>
<accession>A0A8S1SF28</accession>
<evidence type="ECO:0000313" key="2">
    <source>
        <dbReference type="EMBL" id="CAD8137879.1"/>
    </source>
</evidence>
<feature type="compositionally biased region" description="Polar residues" evidence="1">
    <location>
        <begin position="9"/>
        <end position="20"/>
    </location>
</feature>
<dbReference type="Proteomes" id="UP000683925">
    <property type="component" value="Unassembled WGS sequence"/>
</dbReference>
<dbReference type="EMBL" id="CAJJDP010000008">
    <property type="protein sequence ID" value="CAD8137879.1"/>
    <property type="molecule type" value="Genomic_DNA"/>
</dbReference>
<evidence type="ECO:0000256" key="1">
    <source>
        <dbReference type="SAM" id="MobiDB-lite"/>
    </source>
</evidence>
<dbReference type="OrthoDB" id="310750at2759"/>
<comment type="caution">
    <text evidence="2">The sequence shown here is derived from an EMBL/GenBank/DDBJ whole genome shotgun (WGS) entry which is preliminary data.</text>
</comment>